<dbReference type="EMBL" id="CAJHNH020001236">
    <property type="protein sequence ID" value="CAG5122193.1"/>
    <property type="molecule type" value="Genomic_DNA"/>
</dbReference>
<feature type="compositionally biased region" description="Basic and acidic residues" evidence="6">
    <location>
        <begin position="357"/>
        <end position="367"/>
    </location>
</feature>
<feature type="domain" description="C2H2-type" evidence="7">
    <location>
        <begin position="524"/>
        <end position="551"/>
    </location>
</feature>
<feature type="region of interest" description="Disordered" evidence="6">
    <location>
        <begin position="196"/>
        <end position="375"/>
    </location>
</feature>
<proteinExistence type="predicted"/>
<accession>A0A8S3YYF2</accession>
<feature type="domain" description="C2H2-type" evidence="7">
    <location>
        <begin position="496"/>
        <end position="523"/>
    </location>
</feature>
<feature type="compositionally biased region" description="Acidic residues" evidence="6">
    <location>
        <begin position="336"/>
        <end position="352"/>
    </location>
</feature>
<comment type="caution">
    <text evidence="8">The sequence shown here is derived from an EMBL/GenBank/DDBJ whole genome shotgun (WGS) entry which is preliminary data.</text>
</comment>
<feature type="domain" description="C2H2-type" evidence="7">
    <location>
        <begin position="845"/>
        <end position="872"/>
    </location>
</feature>
<evidence type="ECO:0000256" key="2">
    <source>
        <dbReference type="ARBA" id="ARBA00022737"/>
    </source>
</evidence>
<evidence type="ECO:0000256" key="3">
    <source>
        <dbReference type="ARBA" id="ARBA00022771"/>
    </source>
</evidence>
<dbReference type="FunFam" id="3.30.160.60:FF:000065">
    <property type="entry name" value="B-cell CLL/lymphoma 6, member B"/>
    <property type="match status" value="1"/>
</dbReference>
<keyword evidence="9" id="KW-1185">Reference proteome</keyword>
<evidence type="ECO:0000256" key="5">
    <source>
        <dbReference type="PROSITE-ProRule" id="PRU00042"/>
    </source>
</evidence>
<dbReference type="FunFam" id="3.30.160.60:FF:000624">
    <property type="entry name" value="zinc finger protein 697"/>
    <property type="match status" value="2"/>
</dbReference>
<dbReference type="InterPro" id="IPR036236">
    <property type="entry name" value="Znf_C2H2_sf"/>
</dbReference>
<dbReference type="PROSITE" id="PS00028">
    <property type="entry name" value="ZINC_FINGER_C2H2_1"/>
    <property type="match status" value="10"/>
</dbReference>
<protein>
    <recommendedName>
        <fullName evidence="7">C2H2-type domain-containing protein</fullName>
    </recommendedName>
</protein>
<feature type="compositionally biased region" description="Basic and acidic residues" evidence="6">
    <location>
        <begin position="250"/>
        <end position="265"/>
    </location>
</feature>
<evidence type="ECO:0000256" key="4">
    <source>
        <dbReference type="ARBA" id="ARBA00022833"/>
    </source>
</evidence>
<feature type="compositionally biased region" description="Low complexity" evidence="6">
    <location>
        <begin position="647"/>
        <end position="659"/>
    </location>
</feature>
<keyword evidence="4" id="KW-0862">Zinc</keyword>
<dbReference type="PANTHER" id="PTHR24379:SF121">
    <property type="entry name" value="C2H2-TYPE DOMAIN-CONTAINING PROTEIN"/>
    <property type="match status" value="1"/>
</dbReference>
<evidence type="ECO:0000256" key="1">
    <source>
        <dbReference type="ARBA" id="ARBA00022723"/>
    </source>
</evidence>
<dbReference type="SMART" id="SM00355">
    <property type="entry name" value="ZnF_C2H2"/>
    <property type="match status" value="17"/>
</dbReference>
<feature type="compositionally biased region" description="Basic and acidic residues" evidence="6">
    <location>
        <begin position="275"/>
        <end position="309"/>
    </location>
</feature>
<dbReference type="AlphaFoldDB" id="A0A8S3YYF2"/>
<name>A0A8S3YYF2_9EUPU</name>
<feature type="domain" description="C2H2-type" evidence="7">
    <location>
        <begin position="1007"/>
        <end position="1034"/>
    </location>
</feature>
<feature type="domain" description="C2H2-type" evidence="7">
    <location>
        <begin position="817"/>
        <end position="844"/>
    </location>
</feature>
<dbReference type="InterPro" id="IPR013087">
    <property type="entry name" value="Znf_C2H2_type"/>
</dbReference>
<feature type="domain" description="C2H2-type" evidence="7">
    <location>
        <begin position="1063"/>
        <end position="1090"/>
    </location>
</feature>
<dbReference type="GO" id="GO:0008270">
    <property type="term" value="F:zinc ion binding"/>
    <property type="evidence" value="ECO:0007669"/>
    <property type="project" value="UniProtKB-KW"/>
</dbReference>
<dbReference type="Pfam" id="PF00096">
    <property type="entry name" value="zf-C2H2"/>
    <property type="match status" value="2"/>
</dbReference>
<evidence type="ECO:0000259" key="7">
    <source>
        <dbReference type="PROSITE" id="PS50157"/>
    </source>
</evidence>
<organism evidence="8 9">
    <name type="scientific">Candidula unifasciata</name>
    <dbReference type="NCBI Taxonomy" id="100452"/>
    <lineage>
        <taxon>Eukaryota</taxon>
        <taxon>Metazoa</taxon>
        <taxon>Spiralia</taxon>
        <taxon>Lophotrochozoa</taxon>
        <taxon>Mollusca</taxon>
        <taxon>Gastropoda</taxon>
        <taxon>Heterobranchia</taxon>
        <taxon>Euthyneura</taxon>
        <taxon>Panpulmonata</taxon>
        <taxon>Eupulmonata</taxon>
        <taxon>Stylommatophora</taxon>
        <taxon>Helicina</taxon>
        <taxon>Helicoidea</taxon>
        <taxon>Geomitridae</taxon>
        <taxon>Candidula</taxon>
    </lineage>
</organism>
<evidence type="ECO:0000313" key="8">
    <source>
        <dbReference type="EMBL" id="CAG5122193.1"/>
    </source>
</evidence>
<feature type="region of interest" description="Disordered" evidence="6">
    <location>
        <begin position="640"/>
        <end position="659"/>
    </location>
</feature>
<feature type="region of interest" description="Disordered" evidence="6">
    <location>
        <begin position="1"/>
        <end position="32"/>
    </location>
</feature>
<feature type="compositionally biased region" description="Polar residues" evidence="6">
    <location>
        <begin position="314"/>
        <end position="334"/>
    </location>
</feature>
<dbReference type="OrthoDB" id="6149926at2759"/>
<dbReference type="PANTHER" id="PTHR24379">
    <property type="entry name" value="KRAB AND ZINC FINGER DOMAIN-CONTAINING"/>
    <property type="match status" value="1"/>
</dbReference>
<keyword evidence="3 5" id="KW-0863">Zinc-finger</keyword>
<dbReference type="Proteomes" id="UP000678393">
    <property type="component" value="Unassembled WGS sequence"/>
</dbReference>
<evidence type="ECO:0000256" key="6">
    <source>
        <dbReference type="SAM" id="MobiDB-lite"/>
    </source>
</evidence>
<keyword evidence="2" id="KW-0677">Repeat</keyword>
<keyword evidence="1" id="KW-0479">Metal-binding</keyword>
<feature type="domain" description="C2H2-type" evidence="7">
    <location>
        <begin position="423"/>
        <end position="451"/>
    </location>
</feature>
<dbReference type="SUPFAM" id="SSF57667">
    <property type="entry name" value="beta-beta-alpha zinc fingers"/>
    <property type="match status" value="6"/>
</dbReference>
<feature type="domain" description="C2H2-type" evidence="7">
    <location>
        <begin position="1035"/>
        <end position="1062"/>
    </location>
</feature>
<reference evidence="8" key="1">
    <citation type="submission" date="2021-04" db="EMBL/GenBank/DDBJ databases">
        <authorList>
            <consortium name="Molecular Ecology Group"/>
        </authorList>
    </citation>
    <scope>NUCLEOTIDE SEQUENCE</scope>
</reference>
<gene>
    <name evidence="8" type="ORF">CUNI_LOCUS7751</name>
</gene>
<feature type="compositionally biased region" description="Basic and acidic residues" evidence="6">
    <location>
        <begin position="214"/>
        <end position="242"/>
    </location>
</feature>
<sequence>MEDRSLYGNSSRSPGPSDRRPAVDSAVSFPGSSDQRLAVDSAVCFPGQGQHWHNNIIPQSLSRSVNYCPDSSFERHFNYLETTQGERVQYRTSATDLTNSGYPQGAPVDFSGRPCFPGMPSTWSVLSPMSDRIQQPSHYATTYMCVNERAEFAFPTASKNQQERNETAAAIDRDSHLLKDVGSRCVLSERCDVSDWGHTGSRPAVTGKLQNKFVDSKEQSVTDTSKDGIGKNEDETDKDGAYKGKFVTGTDRDKDGTVKNEDGAYRGKGVTGTYKGKDVTGKKETNKDVTGKDKNGSDKKETDLDKNSKAIDASATQQNNVNVPGNISNSNLSADETTDDEDKDHEDLDSDDSQNSSKDEKDGKEMQCSDQSSVDGAVDDVVSVDGEDHNEDVVSVDGEDHDEDVVIVGLVEQPPPVEDSSRFQCSLCQNSYKFKKGLNRHLKKTHPGQLSAISKQGQLMGSVSFKDARPHGSKTQAADGTHLEVTYGSDSSVRAFSCSQCSYKAKKRKDLKKHMVVHSTLKVHKCSLCTFSSKRRYSLRRHLKTHAPSSARSYECALCSFKVSGFDSFKTHIGSHVTSSTKSCTICGTVIRERTNLIEHIIRHSMGQKAACRDCETIILRCRKYMSHVLSHKAGSQNHVSLGQGTSSASRSLRSSLPSNKGKSLLNNLSLESDLSELSALKSRLLQMSEVANFFNDKSKLVIQLAELSALATELAVASGNVLQSYNMAGDIHWETPGLAESIDALDLSFVEEFALSSLFGANMAAVKGEYPANHYPAMDTDMQIEVDFNGDAVSCIQQGKRIQQAGGAHGQRSKHLVCTHCNMVLHDFSSLKRHLDMHMDVRPHICDKCGQSFRRKGHLKKHMITHSADRPFVCTECQYRTKTEDQLNSHMTFCHSQNGEFPCQLCNYSASDSFELGLHMKKHKPQTCPQCGCVCYSRQEFNKHLSTHSSFDCTQCEFSTGCRREYNRHMRKHSAHCFNCELCGYTCNSMKLFQYHKLRHENRTPYQCPDCEYKCSSRASYRCHRYKHAGLKPFLCSICGASFVKSSHLSQHMLIHKDLKEFKCSMCAYSCRTKHNLKEHEMTHTGEKPYVCMYCNFSSRRKKALLIHMMKHERF</sequence>
<evidence type="ECO:0000313" key="9">
    <source>
        <dbReference type="Proteomes" id="UP000678393"/>
    </source>
</evidence>
<dbReference type="Gene3D" id="3.30.160.60">
    <property type="entry name" value="Classic Zinc Finger"/>
    <property type="match status" value="7"/>
</dbReference>
<dbReference type="PROSITE" id="PS50157">
    <property type="entry name" value="ZINC_FINGER_C2H2_2"/>
    <property type="match status" value="10"/>
</dbReference>
<feature type="domain" description="C2H2-type" evidence="7">
    <location>
        <begin position="873"/>
        <end position="903"/>
    </location>
</feature>
<feature type="domain" description="C2H2-type" evidence="7">
    <location>
        <begin position="979"/>
        <end position="1006"/>
    </location>
</feature>